<dbReference type="Proteomes" id="UP001220324">
    <property type="component" value="Unassembled WGS sequence"/>
</dbReference>
<comment type="similarity">
    <text evidence="2">Belongs to the AB hydrolase superfamily. FUS2 hydrolase family.</text>
</comment>
<evidence type="ECO:0000256" key="1">
    <source>
        <dbReference type="ARBA" id="ARBA00022801"/>
    </source>
</evidence>
<evidence type="ECO:0000313" key="5">
    <source>
        <dbReference type="EMBL" id="KAJ5547153.1"/>
    </source>
</evidence>
<evidence type="ECO:0000313" key="6">
    <source>
        <dbReference type="Proteomes" id="UP001220324"/>
    </source>
</evidence>
<comment type="caution">
    <text evidence="5">The sequence shown here is derived from an EMBL/GenBank/DDBJ whole genome shotgun (WGS) entry which is preliminary data.</text>
</comment>
<evidence type="ECO:0000259" key="4">
    <source>
        <dbReference type="Pfam" id="PF00561"/>
    </source>
</evidence>
<evidence type="ECO:0000256" key="2">
    <source>
        <dbReference type="ARBA" id="ARBA00038115"/>
    </source>
</evidence>
<keyword evidence="6" id="KW-1185">Reference proteome</keyword>
<dbReference type="AlphaFoldDB" id="A0AAD6GJ71"/>
<evidence type="ECO:0000256" key="3">
    <source>
        <dbReference type="SAM" id="MobiDB-lite"/>
    </source>
</evidence>
<organism evidence="5 6">
    <name type="scientific">Penicillium frequentans</name>
    <dbReference type="NCBI Taxonomy" id="3151616"/>
    <lineage>
        <taxon>Eukaryota</taxon>
        <taxon>Fungi</taxon>
        <taxon>Dikarya</taxon>
        <taxon>Ascomycota</taxon>
        <taxon>Pezizomycotina</taxon>
        <taxon>Eurotiomycetes</taxon>
        <taxon>Eurotiomycetidae</taxon>
        <taxon>Eurotiales</taxon>
        <taxon>Aspergillaceae</taxon>
        <taxon>Penicillium</taxon>
    </lineage>
</organism>
<dbReference type="Pfam" id="PF00561">
    <property type="entry name" value="Abhydrolase_1"/>
    <property type="match status" value="1"/>
</dbReference>
<dbReference type="PANTHER" id="PTHR22946:SF9">
    <property type="entry name" value="POLYKETIDE TRANSFERASE AF380"/>
    <property type="match status" value="1"/>
</dbReference>
<proteinExistence type="inferred from homology"/>
<reference evidence="5 6" key="1">
    <citation type="journal article" date="2023" name="IMA Fungus">
        <title>Comparative genomic study of the Penicillium genus elucidates a diverse pangenome and 15 lateral gene transfer events.</title>
        <authorList>
            <person name="Petersen C."/>
            <person name="Sorensen T."/>
            <person name="Nielsen M.R."/>
            <person name="Sondergaard T.E."/>
            <person name="Sorensen J.L."/>
            <person name="Fitzpatrick D.A."/>
            <person name="Frisvad J.C."/>
            <person name="Nielsen K.L."/>
        </authorList>
    </citation>
    <scope>NUCLEOTIDE SEQUENCE [LARGE SCALE GENOMIC DNA]</scope>
    <source>
        <strain evidence="5 6">IBT 35679</strain>
    </source>
</reference>
<name>A0AAD6GJ71_9EURO</name>
<dbReference type="EMBL" id="JAQIZZ010000003">
    <property type="protein sequence ID" value="KAJ5547153.1"/>
    <property type="molecule type" value="Genomic_DNA"/>
</dbReference>
<dbReference type="GO" id="GO:0016788">
    <property type="term" value="F:hydrolase activity, acting on ester bonds"/>
    <property type="evidence" value="ECO:0007669"/>
    <property type="project" value="UniProtKB-ARBA"/>
</dbReference>
<dbReference type="SUPFAM" id="SSF53474">
    <property type="entry name" value="alpha/beta-Hydrolases"/>
    <property type="match status" value="1"/>
</dbReference>
<feature type="domain" description="AB hydrolase-1" evidence="4">
    <location>
        <begin position="114"/>
        <end position="171"/>
    </location>
</feature>
<dbReference type="InterPro" id="IPR000073">
    <property type="entry name" value="AB_hydrolase_1"/>
</dbReference>
<dbReference type="GO" id="GO:0017000">
    <property type="term" value="P:antibiotic biosynthetic process"/>
    <property type="evidence" value="ECO:0007669"/>
    <property type="project" value="UniProtKB-ARBA"/>
</dbReference>
<dbReference type="InterPro" id="IPR050261">
    <property type="entry name" value="FrsA_esterase"/>
</dbReference>
<gene>
    <name evidence="5" type="ORF">N7494_004738</name>
</gene>
<keyword evidence="1" id="KW-0378">Hydrolase</keyword>
<protein>
    <recommendedName>
        <fullName evidence="4">AB hydrolase-1 domain-containing protein</fullName>
    </recommendedName>
</protein>
<dbReference type="PANTHER" id="PTHR22946">
    <property type="entry name" value="DIENELACTONE HYDROLASE DOMAIN-CONTAINING PROTEIN-RELATED"/>
    <property type="match status" value="1"/>
</dbReference>
<dbReference type="Gene3D" id="3.40.50.1820">
    <property type="entry name" value="alpha/beta hydrolase"/>
    <property type="match status" value="1"/>
</dbReference>
<dbReference type="GO" id="GO:0072330">
    <property type="term" value="P:monocarboxylic acid biosynthetic process"/>
    <property type="evidence" value="ECO:0007669"/>
    <property type="project" value="UniProtKB-ARBA"/>
</dbReference>
<feature type="region of interest" description="Disordered" evidence="3">
    <location>
        <begin position="1"/>
        <end position="24"/>
    </location>
</feature>
<dbReference type="InterPro" id="IPR029058">
    <property type="entry name" value="AB_hydrolase_fold"/>
</dbReference>
<accession>A0AAD6GJ71</accession>
<sequence>MTSIPGKKPHTLKNIGPMHPPQVDPSTPKLCIANKVNIKVSDPQDHFAPAIIHEPPIIYEVQSYSQGDKRTSAVVLVSGAGGGVSGPGGIYPSLADKIALLLSIPCIRLDYRIPAETRICTADIRAAFDHLHERYGAQKFLVVGWSFGGSPCFTVAAEEPIRVLGVVAIASQVAGTEGIKSLAPRPLLLLHGEDDTVLSPSCSETLFHRYGTGGDRRMRLFPGDDHGLTKNAVLVERKIFAFAAWCLGLEGIVDAEVLEQAGMDLVHGRDERVREMERGRDLENGEKLF</sequence>